<keyword evidence="2" id="KW-1185">Reference proteome</keyword>
<proteinExistence type="predicted"/>
<accession>A0A387FJ32</accession>
<reference evidence="1 2" key="1">
    <citation type="submission" date="2018-10" db="EMBL/GenBank/DDBJ databases">
        <title>Rhizobium etli, R. leguminosarum and a new Rhizobium genospecies from Phaseolus dumosus.</title>
        <authorList>
            <person name="Ramirez-Puebla S.T."/>
            <person name="Rogel-Hernandez M.A."/>
            <person name="Guerrero G."/>
            <person name="Ormeno-Orrillo E."/>
            <person name="Martinez-Romero J.C."/>
            <person name="Negrete-Yankelevich S."/>
            <person name="Martinez-Romero E."/>
        </authorList>
    </citation>
    <scope>NUCLEOTIDE SEQUENCE [LARGE SCALE GENOMIC DNA]</scope>
    <source>
        <strain evidence="1 2">CCGE525</strain>
    </source>
</reference>
<name>A0A387FJ32_9HYPH</name>
<dbReference type="EMBL" id="CP032694">
    <property type="protein sequence ID" value="AYG59320.1"/>
    <property type="molecule type" value="Genomic_DNA"/>
</dbReference>
<organism evidence="1 2">
    <name type="scientific">Rhizobium jaguaris</name>
    <dbReference type="NCBI Taxonomy" id="1312183"/>
    <lineage>
        <taxon>Bacteria</taxon>
        <taxon>Pseudomonadati</taxon>
        <taxon>Pseudomonadota</taxon>
        <taxon>Alphaproteobacteria</taxon>
        <taxon>Hyphomicrobiales</taxon>
        <taxon>Rhizobiaceae</taxon>
        <taxon>Rhizobium/Agrobacterium group</taxon>
        <taxon>Rhizobium</taxon>
    </lineage>
</organism>
<sequence>MSRKSAPRFCDNDMRKIRKLKRRERIPEIAMRFSRLRNGMKKARRKFPPCLNFFALQAARSDAYSSR</sequence>
<dbReference type="KEGG" id="rjg:CCGE525_11355"/>
<evidence type="ECO:0000313" key="2">
    <source>
        <dbReference type="Proteomes" id="UP000282195"/>
    </source>
</evidence>
<protein>
    <submittedName>
        <fullName evidence="1">Uncharacterized protein</fullName>
    </submittedName>
</protein>
<dbReference type="AlphaFoldDB" id="A0A387FJ32"/>
<gene>
    <name evidence="1" type="ORF">CCGE525_11355</name>
</gene>
<evidence type="ECO:0000313" key="1">
    <source>
        <dbReference type="EMBL" id="AYG59320.1"/>
    </source>
</evidence>
<dbReference type="Proteomes" id="UP000282195">
    <property type="component" value="Chromosome"/>
</dbReference>